<evidence type="ECO:0000313" key="2">
    <source>
        <dbReference type="EMBL" id="MBM7277356.1"/>
    </source>
</evidence>
<dbReference type="RefSeq" id="WP_006357665.1">
    <property type="nucleotide sequence ID" value="NZ_CP059694.1"/>
</dbReference>
<protein>
    <recommendedName>
        <fullName evidence="4">DUF3311 domain-containing protein</fullName>
    </recommendedName>
</protein>
<gene>
    <name evidence="2" type="ORF">JTZ10_06245</name>
</gene>
<evidence type="ECO:0000256" key="1">
    <source>
        <dbReference type="SAM" id="Phobius"/>
    </source>
</evidence>
<feature type="transmembrane region" description="Helical" evidence="1">
    <location>
        <begin position="50"/>
        <end position="72"/>
    </location>
</feature>
<accession>A0AAW4G1M8</accession>
<keyword evidence="1" id="KW-0472">Membrane</keyword>
<organism evidence="2 3">
    <name type="scientific">Gordonia rubripertincta</name>
    <name type="common">Rhodococcus corallinus</name>
    <dbReference type="NCBI Taxonomy" id="36822"/>
    <lineage>
        <taxon>Bacteria</taxon>
        <taxon>Bacillati</taxon>
        <taxon>Actinomycetota</taxon>
        <taxon>Actinomycetes</taxon>
        <taxon>Mycobacteriales</taxon>
        <taxon>Gordoniaceae</taxon>
        <taxon>Gordonia</taxon>
    </lineage>
</organism>
<reference evidence="2" key="1">
    <citation type="submission" date="2021-02" db="EMBL/GenBank/DDBJ databases">
        <title>Taxonomy, biology and ecology of Rhodococcus bacteria occurring in California pistachio and other woody hosts as revealed by genome sequence analyses.</title>
        <authorList>
            <person name="Riely B."/>
            <person name="Gai Y."/>
        </authorList>
    </citation>
    <scope>NUCLEOTIDE SEQUENCE</scope>
    <source>
        <strain evidence="2">BP-295</strain>
    </source>
</reference>
<sequence>MTQFIKSLDRKVINTTFGVIYGFALLMALFPPLYLSASGVKSPVIFGIPWAVMYWIVNAALVGASLTALYIVENIRGEGDD</sequence>
<comment type="caution">
    <text evidence="2">The sequence shown here is derived from an EMBL/GenBank/DDBJ whole genome shotgun (WGS) entry which is preliminary data.</text>
</comment>
<evidence type="ECO:0000313" key="3">
    <source>
        <dbReference type="Proteomes" id="UP001195196"/>
    </source>
</evidence>
<dbReference type="EMBL" id="JAFFGU010000002">
    <property type="protein sequence ID" value="MBM7277356.1"/>
    <property type="molecule type" value="Genomic_DNA"/>
</dbReference>
<name>A0AAW4G1M8_GORRU</name>
<dbReference type="AlphaFoldDB" id="A0AAW4G1M8"/>
<keyword evidence="1" id="KW-1133">Transmembrane helix</keyword>
<evidence type="ECO:0008006" key="4">
    <source>
        <dbReference type="Google" id="ProtNLM"/>
    </source>
</evidence>
<dbReference type="Proteomes" id="UP001195196">
    <property type="component" value="Unassembled WGS sequence"/>
</dbReference>
<keyword evidence="1" id="KW-0812">Transmembrane</keyword>
<feature type="transmembrane region" description="Helical" evidence="1">
    <location>
        <begin position="12"/>
        <end position="30"/>
    </location>
</feature>
<proteinExistence type="predicted"/>